<dbReference type="Gene3D" id="3.40.50.720">
    <property type="entry name" value="NAD(P)-binding Rossmann-like Domain"/>
    <property type="match status" value="2"/>
</dbReference>
<dbReference type="InterPro" id="IPR029753">
    <property type="entry name" value="D-isomer_DH_CS"/>
</dbReference>
<evidence type="ECO:0000313" key="5">
    <source>
        <dbReference type="Proteomes" id="UP000193685"/>
    </source>
</evidence>
<dbReference type="PANTHER" id="PTHR43333">
    <property type="entry name" value="2-HACID_DH_C DOMAIN-CONTAINING PROTEIN"/>
    <property type="match status" value="1"/>
</dbReference>
<dbReference type="Proteomes" id="UP000193685">
    <property type="component" value="Unassembled WGS sequence"/>
</dbReference>
<evidence type="ECO:0000313" key="4">
    <source>
        <dbReference type="EMBL" id="ORY83810.1"/>
    </source>
</evidence>
<dbReference type="STRING" id="56484.A0A1Y2FIN3"/>
<dbReference type="SUPFAM" id="SSF52283">
    <property type="entry name" value="Formate/glycerate dehydrogenase catalytic domain-like"/>
    <property type="match status" value="1"/>
</dbReference>
<dbReference type="InterPro" id="IPR006140">
    <property type="entry name" value="D-isomer_DH_NAD-bd"/>
</dbReference>
<dbReference type="GO" id="GO:0051287">
    <property type="term" value="F:NAD binding"/>
    <property type="evidence" value="ECO:0007669"/>
    <property type="project" value="InterPro"/>
</dbReference>
<dbReference type="AlphaFoldDB" id="A0A1Y2FIN3"/>
<evidence type="ECO:0000256" key="1">
    <source>
        <dbReference type="ARBA" id="ARBA00023002"/>
    </source>
</evidence>
<organism evidence="4 5">
    <name type="scientific">Protomyces lactucae-debilis</name>
    <dbReference type="NCBI Taxonomy" id="2754530"/>
    <lineage>
        <taxon>Eukaryota</taxon>
        <taxon>Fungi</taxon>
        <taxon>Dikarya</taxon>
        <taxon>Ascomycota</taxon>
        <taxon>Taphrinomycotina</taxon>
        <taxon>Taphrinomycetes</taxon>
        <taxon>Taphrinales</taxon>
        <taxon>Protomycetaceae</taxon>
        <taxon>Protomyces</taxon>
    </lineage>
</organism>
<sequence length="370" mass="40629">MAGQHLLIWFSLAEHLVEDLRSCGLFETVQHFQPKFVEGSTHPDQLWGFEPPEIPDECWQKVTVLLTNAWLPRSPEQAPNLRLIQTMSAGVEHYLTREDFFTNKVRCQVQLASAAGVHSSAIGEQVLMHTLAHFYEMRALNEIQASRSWNRSLYVPPGQIGVSPELRGQTIGVIGYGCIGREVARLATAFGMKVLAASSTGRRAAARGYTIAGTGDDDGSLPEAWYPSGDAEAMKDFWAKSDVVVLCCPVTETTKHLINASTLKQMKQSSFLVNVSRGAVIDQDALIEALENKQIAGAFVDVTDPEPLPKDHPLWTTKNCTVTPHVTGATNMYETRCAELLKINMARLIAGECPKNAYDLKAAITCCIDG</sequence>
<gene>
    <name evidence="4" type="ORF">BCR37DRAFT_280847</name>
</gene>
<reference evidence="4 5" key="1">
    <citation type="submission" date="2016-07" db="EMBL/GenBank/DDBJ databases">
        <title>Pervasive Adenine N6-methylation of Active Genes in Fungi.</title>
        <authorList>
            <consortium name="DOE Joint Genome Institute"/>
            <person name="Mondo S.J."/>
            <person name="Dannebaum R.O."/>
            <person name="Kuo R.C."/>
            <person name="Labutti K."/>
            <person name="Haridas S."/>
            <person name="Kuo A."/>
            <person name="Salamov A."/>
            <person name="Ahrendt S.R."/>
            <person name="Lipzen A."/>
            <person name="Sullivan W."/>
            <person name="Andreopoulos W.B."/>
            <person name="Clum A."/>
            <person name="Lindquist E."/>
            <person name="Daum C."/>
            <person name="Ramamoorthy G.K."/>
            <person name="Gryganskyi A."/>
            <person name="Culley D."/>
            <person name="Magnuson J.K."/>
            <person name="James T.Y."/>
            <person name="O'Malley M.A."/>
            <person name="Stajich J.E."/>
            <person name="Spatafora J.W."/>
            <person name="Visel A."/>
            <person name="Grigoriev I.V."/>
        </authorList>
    </citation>
    <scope>NUCLEOTIDE SEQUENCE [LARGE SCALE GENOMIC DNA]</scope>
    <source>
        <strain evidence="4 5">12-1054</strain>
    </source>
</reference>
<dbReference type="OMA" id="WHHGTDK"/>
<keyword evidence="1" id="KW-0560">Oxidoreductase</keyword>
<dbReference type="OrthoDB" id="298012at2759"/>
<evidence type="ECO:0000256" key="2">
    <source>
        <dbReference type="ARBA" id="ARBA00023027"/>
    </source>
</evidence>
<dbReference type="PROSITE" id="PS00671">
    <property type="entry name" value="D_2_HYDROXYACID_DH_3"/>
    <property type="match status" value="1"/>
</dbReference>
<proteinExistence type="predicted"/>
<feature type="domain" description="D-isomer specific 2-hydroxyacid dehydrogenase NAD-binding" evidence="3">
    <location>
        <begin position="128"/>
        <end position="326"/>
    </location>
</feature>
<dbReference type="EMBL" id="MCFI01000007">
    <property type="protein sequence ID" value="ORY83810.1"/>
    <property type="molecule type" value="Genomic_DNA"/>
</dbReference>
<evidence type="ECO:0000259" key="3">
    <source>
        <dbReference type="Pfam" id="PF02826"/>
    </source>
</evidence>
<protein>
    <recommendedName>
        <fullName evidence="3">D-isomer specific 2-hydroxyacid dehydrogenase NAD-binding domain-containing protein</fullName>
    </recommendedName>
</protein>
<comment type="caution">
    <text evidence="4">The sequence shown here is derived from an EMBL/GenBank/DDBJ whole genome shotgun (WGS) entry which is preliminary data.</text>
</comment>
<name>A0A1Y2FIN3_PROLT</name>
<keyword evidence="5" id="KW-1185">Reference proteome</keyword>
<dbReference type="RefSeq" id="XP_040726105.1">
    <property type="nucleotide sequence ID" value="XM_040866831.1"/>
</dbReference>
<dbReference type="GO" id="GO:0016491">
    <property type="term" value="F:oxidoreductase activity"/>
    <property type="evidence" value="ECO:0007669"/>
    <property type="project" value="UniProtKB-KW"/>
</dbReference>
<dbReference type="Pfam" id="PF02826">
    <property type="entry name" value="2-Hacid_dh_C"/>
    <property type="match status" value="1"/>
</dbReference>
<dbReference type="PANTHER" id="PTHR43333:SF1">
    <property type="entry name" value="D-ISOMER SPECIFIC 2-HYDROXYACID DEHYDROGENASE NAD-BINDING DOMAIN-CONTAINING PROTEIN"/>
    <property type="match status" value="1"/>
</dbReference>
<dbReference type="InterPro" id="IPR036291">
    <property type="entry name" value="NAD(P)-bd_dom_sf"/>
</dbReference>
<accession>A0A1Y2FIN3</accession>
<dbReference type="SUPFAM" id="SSF51735">
    <property type="entry name" value="NAD(P)-binding Rossmann-fold domains"/>
    <property type="match status" value="1"/>
</dbReference>
<dbReference type="GeneID" id="63783430"/>
<keyword evidence="2" id="KW-0520">NAD</keyword>